<name>A0ABV7SZ34_9SPHN</name>
<evidence type="ECO:0000313" key="3">
    <source>
        <dbReference type="Proteomes" id="UP001595713"/>
    </source>
</evidence>
<evidence type="ECO:0000313" key="2">
    <source>
        <dbReference type="EMBL" id="MFC3582189.1"/>
    </source>
</evidence>
<dbReference type="Proteomes" id="UP001595713">
    <property type="component" value="Unassembled WGS sequence"/>
</dbReference>
<feature type="region of interest" description="Disordered" evidence="1">
    <location>
        <begin position="108"/>
        <end position="128"/>
    </location>
</feature>
<reference evidence="3" key="1">
    <citation type="journal article" date="2019" name="Int. J. Syst. Evol. Microbiol.">
        <title>The Global Catalogue of Microorganisms (GCM) 10K type strain sequencing project: providing services to taxonomists for standard genome sequencing and annotation.</title>
        <authorList>
            <consortium name="The Broad Institute Genomics Platform"/>
            <consortium name="The Broad Institute Genome Sequencing Center for Infectious Disease"/>
            <person name="Wu L."/>
            <person name="Ma J."/>
        </authorList>
    </citation>
    <scope>NUCLEOTIDE SEQUENCE [LARGE SCALE GENOMIC DNA]</scope>
    <source>
        <strain evidence="3">KCTC 42739</strain>
    </source>
</reference>
<sequence length="128" mass="14781">MDKVIERQRCRLARANQHVDHLGTRCRRAVEQALERPADVDLDHALPIGDEADQAQAQHRALPHRALGVLRVRPRQYPEQGWQVAPVPRRDLGQRRYALEPVASDHQFEQCAIDRPEPKSAREFDREA</sequence>
<gene>
    <name evidence="2" type="ORF">ACFONA_18615</name>
</gene>
<organism evidence="2 3">
    <name type="scientific">Sphingomonas hylomeconis</name>
    <dbReference type="NCBI Taxonomy" id="1395958"/>
    <lineage>
        <taxon>Bacteria</taxon>
        <taxon>Pseudomonadati</taxon>
        <taxon>Pseudomonadota</taxon>
        <taxon>Alphaproteobacteria</taxon>
        <taxon>Sphingomonadales</taxon>
        <taxon>Sphingomonadaceae</taxon>
        <taxon>Sphingomonas</taxon>
    </lineage>
</organism>
<dbReference type="EMBL" id="JBHRXP010000011">
    <property type="protein sequence ID" value="MFC3582189.1"/>
    <property type="molecule type" value="Genomic_DNA"/>
</dbReference>
<keyword evidence="3" id="KW-1185">Reference proteome</keyword>
<proteinExistence type="predicted"/>
<accession>A0ABV7SZ34</accession>
<comment type="caution">
    <text evidence="2">The sequence shown here is derived from an EMBL/GenBank/DDBJ whole genome shotgun (WGS) entry which is preliminary data.</text>
</comment>
<evidence type="ECO:0000256" key="1">
    <source>
        <dbReference type="SAM" id="MobiDB-lite"/>
    </source>
</evidence>
<protein>
    <submittedName>
        <fullName evidence="2">Uncharacterized protein</fullName>
    </submittedName>
</protein>